<reference evidence="2 3" key="1">
    <citation type="submission" date="2020-08" db="EMBL/GenBank/DDBJ databases">
        <title>Genomic Encyclopedia of Type Strains, Phase IV (KMG-IV): sequencing the most valuable type-strain genomes for metagenomic binning, comparative biology and taxonomic classification.</title>
        <authorList>
            <person name="Goeker M."/>
        </authorList>
    </citation>
    <scope>NUCLEOTIDE SEQUENCE [LARGE SCALE GENOMIC DNA]</scope>
    <source>
        <strain evidence="2 3">DSM 29348</strain>
    </source>
</reference>
<comment type="caution">
    <text evidence="2">The sequence shown here is derived from an EMBL/GenBank/DDBJ whole genome shotgun (WGS) entry which is preliminary data.</text>
</comment>
<accession>A0A7W6DJY8</accession>
<proteinExistence type="predicted"/>
<dbReference type="Pfam" id="PF10741">
    <property type="entry name" value="T2SSM_b"/>
    <property type="match status" value="1"/>
</dbReference>
<evidence type="ECO:0000313" key="3">
    <source>
        <dbReference type="Proteomes" id="UP000552757"/>
    </source>
</evidence>
<keyword evidence="1" id="KW-1133">Transmembrane helix</keyword>
<protein>
    <submittedName>
        <fullName evidence="2">Tfp pilus assembly protein PilO</fullName>
    </submittedName>
</protein>
<feature type="transmembrane region" description="Helical" evidence="1">
    <location>
        <begin position="12"/>
        <end position="33"/>
    </location>
</feature>
<keyword evidence="1" id="KW-0812">Transmembrane</keyword>
<evidence type="ECO:0000256" key="1">
    <source>
        <dbReference type="SAM" id="Phobius"/>
    </source>
</evidence>
<gene>
    <name evidence="2" type="ORF">GGR44_000075</name>
</gene>
<dbReference type="EMBL" id="JACIEB010000001">
    <property type="protein sequence ID" value="MBB3980444.1"/>
    <property type="molecule type" value="Genomic_DNA"/>
</dbReference>
<keyword evidence="3" id="KW-1185">Reference proteome</keyword>
<dbReference type="RefSeq" id="WP_183953475.1">
    <property type="nucleotide sequence ID" value="NZ_JACIEB010000001.1"/>
</dbReference>
<organism evidence="2 3">
    <name type="scientific">Sphingobium fontiphilum</name>
    <dbReference type="NCBI Taxonomy" id="944425"/>
    <lineage>
        <taxon>Bacteria</taxon>
        <taxon>Pseudomonadati</taxon>
        <taxon>Pseudomonadota</taxon>
        <taxon>Alphaproteobacteria</taxon>
        <taxon>Sphingomonadales</taxon>
        <taxon>Sphingomonadaceae</taxon>
        <taxon>Sphingobium</taxon>
    </lineage>
</organism>
<sequence>MKTPSLREQRLIAILILIGVVAIVWLGMAQPMIDGFAERRAARAQLLAQHQRNQQMAASLPLLRAAARRQREDAARFALPAASADAAQGRLRDLVSRIAVRNNIVIKKSQSETSRPGWASLRINGVLMLDQLARFMADIQNEQPVILIESTSIAANAALQSGVAAPMEVQLEISAPFDASAIR</sequence>
<dbReference type="AlphaFoldDB" id="A0A7W6DJY8"/>
<dbReference type="InterPro" id="IPR034756">
    <property type="entry name" value="T2SSM_b"/>
</dbReference>
<evidence type="ECO:0000313" key="2">
    <source>
        <dbReference type="EMBL" id="MBB3980444.1"/>
    </source>
</evidence>
<dbReference type="Proteomes" id="UP000552757">
    <property type="component" value="Unassembled WGS sequence"/>
</dbReference>
<keyword evidence="1" id="KW-0472">Membrane</keyword>
<name>A0A7W6DJY8_9SPHN</name>
<dbReference type="NCBIfam" id="NF040576">
    <property type="entry name" value="T2SS_GspM_XpsM"/>
    <property type="match status" value="1"/>
</dbReference>